<dbReference type="EMBL" id="CM064443">
    <property type="protein sequence ID" value="KAK3411322.1"/>
    <property type="molecule type" value="Genomic_DNA"/>
</dbReference>
<name>A0ACC3JB83_EUCGR</name>
<reference evidence="1 2" key="1">
    <citation type="journal article" date="2014" name="Nature">
        <title>The genome of Eucalyptus grandis.</title>
        <authorList>
            <person name="Myburg A.A."/>
            <person name="Grattapaglia D."/>
            <person name="Tuskan G.A."/>
            <person name="Hellsten U."/>
            <person name="Hayes R.D."/>
            <person name="Grimwood J."/>
            <person name="Jenkins J."/>
            <person name="Lindquist E."/>
            <person name="Tice H."/>
            <person name="Bauer D."/>
            <person name="Goodstein D.M."/>
            <person name="Dubchak I."/>
            <person name="Poliakov A."/>
            <person name="Mizrachi E."/>
            <person name="Kullan A.R."/>
            <person name="Hussey S.G."/>
            <person name="Pinard D."/>
            <person name="van der Merwe K."/>
            <person name="Singh P."/>
            <person name="van Jaarsveld I."/>
            <person name="Silva-Junior O.B."/>
            <person name="Togawa R.C."/>
            <person name="Pappas M.R."/>
            <person name="Faria D.A."/>
            <person name="Sansaloni C.P."/>
            <person name="Petroli C.D."/>
            <person name="Yang X."/>
            <person name="Ranjan P."/>
            <person name="Tschaplinski T.J."/>
            <person name="Ye C.Y."/>
            <person name="Li T."/>
            <person name="Sterck L."/>
            <person name="Vanneste K."/>
            <person name="Murat F."/>
            <person name="Soler M."/>
            <person name="Clemente H.S."/>
            <person name="Saidi N."/>
            <person name="Cassan-Wang H."/>
            <person name="Dunand C."/>
            <person name="Hefer C.A."/>
            <person name="Bornberg-Bauer E."/>
            <person name="Kersting A.R."/>
            <person name="Vining K."/>
            <person name="Amarasinghe V."/>
            <person name="Ranik M."/>
            <person name="Naithani S."/>
            <person name="Elser J."/>
            <person name="Boyd A.E."/>
            <person name="Liston A."/>
            <person name="Spatafora J.W."/>
            <person name="Dharmwardhana P."/>
            <person name="Raja R."/>
            <person name="Sullivan C."/>
            <person name="Romanel E."/>
            <person name="Alves-Ferreira M."/>
            <person name="Kulheim C."/>
            <person name="Foley W."/>
            <person name="Carocha V."/>
            <person name="Paiva J."/>
            <person name="Kudrna D."/>
            <person name="Brommonschenkel S.H."/>
            <person name="Pasquali G."/>
            <person name="Byrne M."/>
            <person name="Rigault P."/>
            <person name="Tibbits J."/>
            <person name="Spokevicius A."/>
            <person name="Jones R.C."/>
            <person name="Steane D.A."/>
            <person name="Vaillancourt R.E."/>
            <person name="Potts B.M."/>
            <person name="Joubert F."/>
            <person name="Barry K."/>
            <person name="Pappas G.J."/>
            <person name="Strauss S.H."/>
            <person name="Jaiswal P."/>
            <person name="Grima-Pettenati J."/>
            <person name="Salse J."/>
            <person name="Van de Peer Y."/>
            <person name="Rokhsar D.S."/>
            <person name="Schmutz J."/>
        </authorList>
    </citation>
    <scope>NUCLEOTIDE SEQUENCE [LARGE SCALE GENOMIC DNA]</scope>
    <source>
        <strain evidence="2">cv. BRASUZ1</strain>
        <tissue evidence="1">Leaf extractions</tissue>
    </source>
</reference>
<sequence>MDPLPSHIKLKYSVGLDTDAASRKRKGKSKEGETDLESEKQRETSQGKNLATLDIFAGCGGLSEGLQRSGISTTKWAIEYEEPAADAFKLNHPESLMFVNNCNVILRKFFLSYNQEPSNCNCSELEENANAGHNAKNLQYAAVRSTANGAPFRAMTVRDTIGDLPAVINGASQINMEYQNDPVSWFQKKIRGNMAVLTDHISKEMNELNLIRCQKIPKRPGADWRDLPEEKVKLSNGQVVDLIPWCLPNTANRHNQWKGLFGRLDWEGNFPTSITDPQPMGKVGMCFHPDQDRILTVRECARSQGFRDSYLFAGHIQHRHRQIGNAVPPPLAYALGRKLKEAMDSKRV</sequence>
<evidence type="ECO:0000313" key="2">
    <source>
        <dbReference type="Proteomes" id="UP000030711"/>
    </source>
</evidence>
<proteinExistence type="predicted"/>
<comment type="caution">
    <text evidence="1">The sequence shown here is derived from an EMBL/GenBank/DDBJ whole genome shotgun (WGS) entry which is preliminary data.</text>
</comment>
<organism evidence="1 2">
    <name type="scientific">Eucalyptus grandis</name>
    <name type="common">Flooded gum</name>
    <dbReference type="NCBI Taxonomy" id="71139"/>
    <lineage>
        <taxon>Eukaryota</taxon>
        <taxon>Viridiplantae</taxon>
        <taxon>Streptophyta</taxon>
        <taxon>Embryophyta</taxon>
        <taxon>Tracheophyta</taxon>
        <taxon>Spermatophyta</taxon>
        <taxon>Magnoliopsida</taxon>
        <taxon>eudicotyledons</taxon>
        <taxon>Gunneridae</taxon>
        <taxon>Pentapetalae</taxon>
        <taxon>rosids</taxon>
        <taxon>malvids</taxon>
        <taxon>Myrtales</taxon>
        <taxon>Myrtaceae</taxon>
        <taxon>Myrtoideae</taxon>
        <taxon>Eucalypteae</taxon>
        <taxon>Eucalyptus</taxon>
    </lineage>
</organism>
<protein>
    <submittedName>
        <fullName evidence="1">Uncharacterized protein</fullName>
    </submittedName>
</protein>
<dbReference type="Proteomes" id="UP000030711">
    <property type="component" value="Chromosome 9"/>
</dbReference>
<evidence type="ECO:0000313" key="1">
    <source>
        <dbReference type="EMBL" id="KAK3411322.1"/>
    </source>
</evidence>
<gene>
    <name evidence="1" type="ORF">EUGRSUZ_I00087</name>
</gene>
<accession>A0ACC3JB83</accession>
<keyword evidence="2" id="KW-1185">Reference proteome</keyword>